<evidence type="ECO:0000256" key="3">
    <source>
        <dbReference type="ARBA" id="ARBA00012755"/>
    </source>
</evidence>
<dbReference type="Gene3D" id="3.20.20.70">
    <property type="entry name" value="Aldolase class I"/>
    <property type="match status" value="1"/>
</dbReference>
<evidence type="ECO:0000259" key="9">
    <source>
        <dbReference type="Pfam" id="PF17801"/>
    </source>
</evidence>
<name>S7QC24_GLOTA</name>
<dbReference type="Pfam" id="PF16499">
    <property type="entry name" value="Melibiase_2"/>
    <property type="match status" value="1"/>
</dbReference>
<evidence type="ECO:0000313" key="11">
    <source>
        <dbReference type="Proteomes" id="UP000030669"/>
    </source>
</evidence>
<dbReference type="GO" id="GO:0005975">
    <property type="term" value="P:carbohydrate metabolic process"/>
    <property type="evidence" value="ECO:0007669"/>
    <property type="project" value="InterPro"/>
</dbReference>
<keyword evidence="6 7" id="KW-0326">Glycosidase</keyword>
<dbReference type="AlphaFoldDB" id="S7QC24"/>
<organism evidence="10 11">
    <name type="scientific">Gloeophyllum trabeum (strain ATCC 11539 / FP-39264 / Madison 617)</name>
    <name type="common">Brown rot fungus</name>
    <dbReference type="NCBI Taxonomy" id="670483"/>
    <lineage>
        <taxon>Eukaryota</taxon>
        <taxon>Fungi</taxon>
        <taxon>Dikarya</taxon>
        <taxon>Basidiomycota</taxon>
        <taxon>Agaricomycotina</taxon>
        <taxon>Agaricomycetes</taxon>
        <taxon>Gloeophyllales</taxon>
        <taxon>Gloeophyllaceae</taxon>
        <taxon>Gloeophyllum</taxon>
    </lineage>
</organism>
<comment type="similarity">
    <text evidence="2 7">Belongs to the glycosyl hydrolase 27 family.</text>
</comment>
<evidence type="ECO:0000256" key="8">
    <source>
        <dbReference type="SAM" id="SignalP"/>
    </source>
</evidence>
<dbReference type="InterPro" id="IPR017853">
    <property type="entry name" value="GH"/>
</dbReference>
<proteinExistence type="inferred from homology"/>
<dbReference type="OrthoDB" id="5795902at2759"/>
<dbReference type="STRING" id="670483.S7QC24"/>
<sequence length="458" mass="50792">MLPLILLSLQLANSLLPVSAVDNGLARTPPLGWNSWNRFQCDISEETILSAANSLVSTGLKDIGYEYVIIDDCWHADSRDPETNEPLPNPDTFPSGIKSLSDQIHSLGLKFGIYSDAGLYTCARRFGSLGYEEIDAKTYASWGVDYLKYDNCFNEGLSGNTSISYSRYTVVTMLAPKYRLTLERYEKMAKALNATGRPIVYAMCNWGEDHSWTWAGELANSWRMSGDIGDLFTGYHPWCPCTSLENCTNFGARCSVTRILDWAADIVPYSDPGGWADLDMLEVGNGNMTKDEYITHFSMWALVKSPLILGNDLANMSKDTLEIISNKEILAVNQDPLGIAASRVWQVSVEEGGDIQLWIGPLEHGATVVAVVNTSPTNATVSVPWTDILPYELTSEQPVHVFDLWQRADDAQWGLYLGSLGSSFSFSSTMKLRSHETKVYRLVPQASHAEGDQFRVQA</sequence>
<keyword evidence="11" id="KW-1185">Reference proteome</keyword>
<dbReference type="EC" id="3.2.1.22" evidence="3 7"/>
<dbReference type="PANTHER" id="PTHR11452">
    <property type="entry name" value="ALPHA-GALACTOSIDASE/ALPHA-N-ACETYLGALACTOSAMINIDASE"/>
    <property type="match status" value="1"/>
</dbReference>
<dbReference type="KEGG" id="gtr:GLOTRDRAFT_127284"/>
<keyword evidence="7" id="KW-1015">Disulfide bond</keyword>
<dbReference type="Proteomes" id="UP000030669">
    <property type="component" value="Unassembled WGS sequence"/>
</dbReference>
<dbReference type="InterPro" id="IPR013785">
    <property type="entry name" value="Aldolase_TIM"/>
</dbReference>
<evidence type="ECO:0000256" key="7">
    <source>
        <dbReference type="RuleBase" id="RU361168"/>
    </source>
</evidence>
<dbReference type="InterPro" id="IPR041233">
    <property type="entry name" value="Melibiase_C"/>
</dbReference>
<dbReference type="GeneID" id="19301528"/>
<evidence type="ECO:0000256" key="5">
    <source>
        <dbReference type="ARBA" id="ARBA00022801"/>
    </source>
</evidence>
<dbReference type="PANTHER" id="PTHR11452:SF75">
    <property type="entry name" value="ALPHA-GALACTOSIDASE MEL1"/>
    <property type="match status" value="1"/>
</dbReference>
<dbReference type="FunFam" id="3.20.20.70:FF:000286">
    <property type="entry name" value="Alpha-galactosidase"/>
    <property type="match status" value="1"/>
</dbReference>
<evidence type="ECO:0000256" key="4">
    <source>
        <dbReference type="ARBA" id="ARBA00022729"/>
    </source>
</evidence>
<evidence type="ECO:0000256" key="6">
    <source>
        <dbReference type="ARBA" id="ARBA00023295"/>
    </source>
</evidence>
<accession>S7QC24</accession>
<dbReference type="InterPro" id="IPR000111">
    <property type="entry name" value="Glyco_hydro_27/36_CS"/>
</dbReference>
<dbReference type="SUPFAM" id="SSF51445">
    <property type="entry name" value="(Trans)glycosidases"/>
    <property type="match status" value="1"/>
</dbReference>
<evidence type="ECO:0000256" key="1">
    <source>
        <dbReference type="ARBA" id="ARBA00001255"/>
    </source>
</evidence>
<feature type="domain" description="Alpha galactosidase C-terminal" evidence="9">
    <location>
        <begin position="353"/>
        <end position="442"/>
    </location>
</feature>
<protein>
    <recommendedName>
        <fullName evidence="3 7">Alpha-galactosidase</fullName>
        <ecNumber evidence="3 7">3.2.1.22</ecNumber>
    </recommendedName>
    <alternativeName>
        <fullName evidence="7">Melibiase</fullName>
    </alternativeName>
</protein>
<dbReference type="Pfam" id="PF17801">
    <property type="entry name" value="Melibiase_C"/>
    <property type="match status" value="1"/>
</dbReference>
<gene>
    <name evidence="10" type="ORF">GLOTRDRAFT_127284</name>
</gene>
<feature type="chain" id="PRO_5004544372" description="Alpha-galactosidase" evidence="8">
    <location>
        <begin position="21"/>
        <end position="458"/>
    </location>
</feature>
<feature type="signal peptide" evidence="8">
    <location>
        <begin position="1"/>
        <end position="20"/>
    </location>
</feature>
<evidence type="ECO:0000256" key="2">
    <source>
        <dbReference type="ARBA" id="ARBA00009743"/>
    </source>
</evidence>
<keyword evidence="5 7" id="KW-0378">Hydrolase</keyword>
<dbReference type="InterPro" id="IPR002241">
    <property type="entry name" value="Glyco_hydro_27"/>
</dbReference>
<dbReference type="PRINTS" id="PR00740">
    <property type="entry name" value="GLHYDRLASE27"/>
</dbReference>
<keyword evidence="4 8" id="KW-0732">Signal</keyword>
<reference evidence="10 11" key="1">
    <citation type="journal article" date="2012" name="Science">
        <title>The Paleozoic origin of enzymatic lignin decomposition reconstructed from 31 fungal genomes.</title>
        <authorList>
            <person name="Floudas D."/>
            <person name="Binder M."/>
            <person name="Riley R."/>
            <person name="Barry K."/>
            <person name="Blanchette R.A."/>
            <person name="Henrissat B."/>
            <person name="Martinez A.T."/>
            <person name="Otillar R."/>
            <person name="Spatafora J.W."/>
            <person name="Yadav J.S."/>
            <person name="Aerts A."/>
            <person name="Benoit I."/>
            <person name="Boyd A."/>
            <person name="Carlson A."/>
            <person name="Copeland A."/>
            <person name="Coutinho P.M."/>
            <person name="de Vries R.P."/>
            <person name="Ferreira P."/>
            <person name="Findley K."/>
            <person name="Foster B."/>
            <person name="Gaskell J."/>
            <person name="Glotzer D."/>
            <person name="Gorecki P."/>
            <person name="Heitman J."/>
            <person name="Hesse C."/>
            <person name="Hori C."/>
            <person name="Igarashi K."/>
            <person name="Jurgens J.A."/>
            <person name="Kallen N."/>
            <person name="Kersten P."/>
            <person name="Kohler A."/>
            <person name="Kuees U."/>
            <person name="Kumar T.K.A."/>
            <person name="Kuo A."/>
            <person name="LaButti K."/>
            <person name="Larrondo L.F."/>
            <person name="Lindquist E."/>
            <person name="Ling A."/>
            <person name="Lombard V."/>
            <person name="Lucas S."/>
            <person name="Lundell T."/>
            <person name="Martin R."/>
            <person name="McLaughlin D.J."/>
            <person name="Morgenstern I."/>
            <person name="Morin E."/>
            <person name="Murat C."/>
            <person name="Nagy L.G."/>
            <person name="Nolan M."/>
            <person name="Ohm R.A."/>
            <person name="Patyshakuliyeva A."/>
            <person name="Rokas A."/>
            <person name="Ruiz-Duenas F.J."/>
            <person name="Sabat G."/>
            <person name="Salamov A."/>
            <person name="Samejima M."/>
            <person name="Schmutz J."/>
            <person name="Slot J.C."/>
            <person name="St John F."/>
            <person name="Stenlid J."/>
            <person name="Sun H."/>
            <person name="Sun S."/>
            <person name="Syed K."/>
            <person name="Tsang A."/>
            <person name="Wiebenga A."/>
            <person name="Young D."/>
            <person name="Pisabarro A."/>
            <person name="Eastwood D.C."/>
            <person name="Martin F."/>
            <person name="Cullen D."/>
            <person name="Grigoriev I.V."/>
            <person name="Hibbett D.S."/>
        </authorList>
    </citation>
    <scope>NUCLEOTIDE SEQUENCE [LARGE SCALE GENOMIC DNA]</scope>
    <source>
        <strain evidence="10 11">ATCC 11539</strain>
    </source>
</reference>
<dbReference type="CDD" id="cd14792">
    <property type="entry name" value="GH27"/>
    <property type="match status" value="1"/>
</dbReference>
<dbReference type="RefSeq" id="XP_007864088.1">
    <property type="nucleotide sequence ID" value="XM_007865897.1"/>
</dbReference>
<dbReference type="SUPFAM" id="SSF51011">
    <property type="entry name" value="Glycosyl hydrolase domain"/>
    <property type="match status" value="1"/>
</dbReference>
<dbReference type="HOGENOM" id="CLU_013093_1_0_1"/>
<dbReference type="OMA" id="DRYPPMR"/>
<dbReference type="eggNOG" id="KOG2366">
    <property type="taxonomic scope" value="Eukaryota"/>
</dbReference>
<dbReference type="Gene3D" id="2.60.40.1180">
    <property type="entry name" value="Golgi alpha-mannosidase II"/>
    <property type="match status" value="1"/>
</dbReference>
<dbReference type="PROSITE" id="PS00512">
    <property type="entry name" value="ALPHA_GALACTOSIDASE"/>
    <property type="match status" value="1"/>
</dbReference>
<comment type="catalytic activity">
    <reaction evidence="1 7">
        <text>Hydrolysis of terminal, non-reducing alpha-D-galactose residues in alpha-D-galactosides, including galactose oligosaccharides, galactomannans and galactolipids.</text>
        <dbReference type="EC" id="3.2.1.22"/>
    </reaction>
</comment>
<dbReference type="InterPro" id="IPR013780">
    <property type="entry name" value="Glyco_hydro_b"/>
</dbReference>
<dbReference type="GO" id="GO:0004557">
    <property type="term" value="F:alpha-galactosidase activity"/>
    <property type="evidence" value="ECO:0007669"/>
    <property type="project" value="UniProtKB-EC"/>
</dbReference>
<dbReference type="EMBL" id="KB469299">
    <property type="protein sequence ID" value="EPQ56897.1"/>
    <property type="molecule type" value="Genomic_DNA"/>
</dbReference>
<evidence type="ECO:0000313" key="10">
    <source>
        <dbReference type="EMBL" id="EPQ56897.1"/>
    </source>
</evidence>